<dbReference type="GO" id="GO:0006487">
    <property type="term" value="P:protein N-linked glycosylation"/>
    <property type="evidence" value="ECO:0007669"/>
    <property type="project" value="TreeGrafter"/>
</dbReference>
<evidence type="ECO:0000313" key="6">
    <source>
        <dbReference type="EMBL" id="MBM9475358.1"/>
    </source>
</evidence>
<reference evidence="6" key="1">
    <citation type="submission" date="2021-01" db="EMBL/GenBank/DDBJ databases">
        <title>KCTC 19127 draft genome.</title>
        <authorList>
            <person name="An D."/>
        </authorList>
    </citation>
    <scope>NUCLEOTIDE SEQUENCE</scope>
    <source>
        <strain evidence="6">KCTC 19127</strain>
    </source>
</reference>
<sequence>MTPGSDRPAAPPTAEHRRLAESSDPGAPWRLWGPYLSGRQWGTVREDYSADGDAWTSLPFDQAHQRAYRWGEDGLGGVCDRFGFLNFSIALWNGRDPVLKERLFGLTNGEGNHGEDVKEYWWAVDSTPTHSWMEWLYRYPQAEYPYRLLREANAARGRDEREYELSDTGVLDDNRFFDVAVTYAKAGPDDYCITVTATNHGPDPAELHLLPQLWFRNTWAWGRDPRTASLRPRGRSFSTVAGVTAVRAEHEMLGRYELVAHDCPAADSPAPTLLLCDNETDAVGLYGAERNRTRYAKNGIDRYVVHGDADAVFVAGADDDDVTDTRPDHHGQDAAPSGPGSEPRTKAAFWYRFSAVAPGASVSIRLRLSTDEPGEATFGPDFDAVVADRRLEADEFYDVVIPADRDAVDRDIARRAFAGLLWGKQLYRYTVAHWLSGDPASPAPPAQRLTGRNESWGHLALADVLSMPDEWEYPWFASWDLAFHCVALAHVDPAFAKHQLVLLCREWSMHPNGQLPAYEWEFGDVNPPVHAWATWQVYLIDGRRDPDFLARILSKLLLNFAWWLNRKDPDGSDLFEGGFLGMDNIGLFDRSKGLPPGTRLQQSDATAWMAFSCLQMLTIAVELAPGSKAWDDVATTFLEHFLSIAKAMTEFGSHGISLWDEEDRFFYDVLTHPDGTSERLRVRSMVGLLPLLGVAVPPATLAEQLPDYTARLTWLVRHRPQDSVGLQSCTGPDGSRTALALVGGDRLPAVLSRLFDEGAFLSPHGIRSLSAEYRTPFTTVVDGVPFGIGYEPGESHSGMFGGNSNWRGPVWFPVNALLADALRSHGAFDPDRTVEVPTGSGRSMSLAQAADLLDDRLIGLFRPGPDGRRPSDGSRIEATDDPLWRAHPTFSEYFDGDTGEGLGASHQTGWTALVAHLLCRRPEEDRHG</sequence>
<feature type="domain" description="Mannosylglycerate hydrolase MGH1-like glycoside hydrolase" evidence="5">
    <location>
        <begin position="748"/>
        <end position="908"/>
    </location>
</feature>
<proteinExistence type="inferred from homology"/>
<keyword evidence="3" id="KW-0326">Glycosidase</keyword>
<evidence type="ECO:0000259" key="5">
    <source>
        <dbReference type="Pfam" id="PF22422"/>
    </source>
</evidence>
<dbReference type="InterPro" id="IPR004888">
    <property type="entry name" value="Glycoside_hydrolase_63"/>
</dbReference>
<evidence type="ECO:0000256" key="2">
    <source>
        <dbReference type="ARBA" id="ARBA00022801"/>
    </source>
</evidence>
<dbReference type="InterPro" id="IPR008928">
    <property type="entry name" value="6-hairpin_glycosidase_sf"/>
</dbReference>
<feature type="region of interest" description="Disordered" evidence="4">
    <location>
        <begin position="319"/>
        <end position="343"/>
    </location>
</feature>
<keyword evidence="2" id="KW-0378">Hydrolase</keyword>
<gene>
    <name evidence="6" type="ORF">JL107_02760</name>
</gene>
<evidence type="ECO:0000256" key="1">
    <source>
        <dbReference type="ARBA" id="ARBA00010833"/>
    </source>
</evidence>
<dbReference type="PANTHER" id="PTHR10412:SF11">
    <property type="entry name" value="MANNOSYL-OLIGOSACCHARIDE GLUCOSIDASE"/>
    <property type="match status" value="1"/>
</dbReference>
<accession>A0A938YLR3</accession>
<dbReference type="SUPFAM" id="SSF48208">
    <property type="entry name" value="Six-hairpin glycosidases"/>
    <property type="match status" value="1"/>
</dbReference>
<dbReference type="GO" id="GO:0004573">
    <property type="term" value="F:Glc3Man9GlcNAc2 oligosaccharide glucosidase activity"/>
    <property type="evidence" value="ECO:0007669"/>
    <property type="project" value="InterPro"/>
</dbReference>
<organism evidence="6 7">
    <name type="scientific">Nakamurella flavida</name>
    <dbReference type="NCBI Taxonomy" id="363630"/>
    <lineage>
        <taxon>Bacteria</taxon>
        <taxon>Bacillati</taxon>
        <taxon>Actinomycetota</taxon>
        <taxon>Actinomycetes</taxon>
        <taxon>Nakamurellales</taxon>
        <taxon>Nakamurellaceae</taxon>
        <taxon>Nakamurella</taxon>
    </lineage>
</organism>
<dbReference type="EMBL" id="JAERWL010000003">
    <property type="protein sequence ID" value="MBM9475358.1"/>
    <property type="molecule type" value="Genomic_DNA"/>
</dbReference>
<dbReference type="InterPro" id="IPR054491">
    <property type="entry name" value="MGH1-like_GH"/>
</dbReference>
<dbReference type="AlphaFoldDB" id="A0A938YLR3"/>
<evidence type="ECO:0000313" key="7">
    <source>
        <dbReference type="Proteomes" id="UP000663801"/>
    </source>
</evidence>
<dbReference type="Pfam" id="PF22422">
    <property type="entry name" value="MGH1-like_GH"/>
    <property type="match status" value="2"/>
</dbReference>
<comment type="caution">
    <text evidence="6">The sequence shown here is derived from an EMBL/GenBank/DDBJ whole genome shotgun (WGS) entry which is preliminary data.</text>
</comment>
<dbReference type="Gene3D" id="1.50.10.10">
    <property type="match status" value="2"/>
</dbReference>
<evidence type="ECO:0000256" key="4">
    <source>
        <dbReference type="SAM" id="MobiDB-lite"/>
    </source>
</evidence>
<feature type="compositionally biased region" description="Basic and acidic residues" evidence="4">
    <location>
        <begin position="323"/>
        <end position="332"/>
    </location>
</feature>
<name>A0A938YLR3_9ACTN</name>
<feature type="region of interest" description="Disordered" evidence="4">
    <location>
        <begin position="1"/>
        <end position="25"/>
    </location>
</feature>
<evidence type="ECO:0000256" key="3">
    <source>
        <dbReference type="ARBA" id="ARBA00023295"/>
    </source>
</evidence>
<protein>
    <submittedName>
        <fullName evidence="6">Glucosidase</fullName>
    </submittedName>
</protein>
<feature type="domain" description="Mannosylglycerate hydrolase MGH1-like glycoside hydrolase" evidence="5">
    <location>
        <begin position="473"/>
        <end position="699"/>
    </location>
</feature>
<dbReference type="GO" id="GO:0009311">
    <property type="term" value="P:oligosaccharide metabolic process"/>
    <property type="evidence" value="ECO:0007669"/>
    <property type="project" value="InterPro"/>
</dbReference>
<comment type="similarity">
    <text evidence="1">Belongs to the glycosyl hydrolase 63 family.</text>
</comment>
<dbReference type="InterPro" id="IPR012341">
    <property type="entry name" value="6hp_glycosidase-like_sf"/>
</dbReference>
<keyword evidence="7" id="KW-1185">Reference proteome</keyword>
<dbReference type="PANTHER" id="PTHR10412">
    <property type="entry name" value="MANNOSYL-OLIGOSACCHARIDE GLUCOSIDASE"/>
    <property type="match status" value="1"/>
</dbReference>
<dbReference type="Proteomes" id="UP000663801">
    <property type="component" value="Unassembled WGS sequence"/>
</dbReference>